<dbReference type="Proteomes" id="UP000037035">
    <property type="component" value="Unassembled WGS sequence"/>
</dbReference>
<proteinExistence type="predicted"/>
<dbReference type="EMBL" id="LAVV01004756">
    <property type="protein sequence ID" value="KNZ61277.1"/>
    <property type="molecule type" value="Genomic_DNA"/>
</dbReference>
<dbReference type="OrthoDB" id="2506362at2759"/>
<dbReference type="STRING" id="27349.A0A0L6VL23"/>
<evidence type="ECO:0000256" key="1">
    <source>
        <dbReference type="SAM" id="MobiDB-lite"/>
    </source>
</evidence>
<organism evidence="2 3">
    <name type="scientific">Puccinia sorghi</name>
    <dbReference type="NCBI Taxonomy" id="27349"/>
    <lineage>
        <taxon>Eukaryota</taxon>
        <taxon>Fungi</taxon>
        <taxon>Dikarya</taxon>
        <taxon>Basidiomycota</taxon>
        <taxon>Pucciniomycotina</taxon>
        <taxon>Pucciniomycetes</taxon>
        <taxon>Pucciniales</taxon>
        <taxon>Pucciniaceae</taxon>
        <taxon>Puccinia</taxon>
    </lineage>
</organism>
<evidence type="ECO:0000313" key="3">
    <source>
        <dbReference type="Proteomes" id="UP000037035"/>
    </source>
</evidence>
<feature type="non-terminal residue" evidence="2">
    <location>
        <position position="1"/>
    </location>
</feature>
<evidence type="ECO:0000313" key="2">
    <source>
        <dbReference type="EMBL" id="KNZ61277.1"/>
    </source>
</evidence>
<accession>A0A0L6VL23</accession>
<reference evidence="2 3" key="1">
    <citation type="submission" date="2015-08" db="EMBL/GenBank/DDBJ databases">
        <title>Next Generation Sequencing and Analysis of the Genome of Puccinia sorghi L Schw, the Causal Agent of Maize Common Rust.</title>
        <authorList>
            <person name="Rochi L."/>
            <person name="Burguener G."/>
            <person name="Darino M."/>
            <person name="Turjanski A."/>
            <person name="Kreff E."/>
            <person name="Dieguez M.J."/>
            <person name="Sacco F."/>
        </authorList>
    </citation>
    <scope>NUCLEOTIDE SEQUENCE [LARGE SCALE GENOMIC DNA]</scope>
    <source>
        <strain evidence="2 3">RO10H11247</strain>
    </source>
</reference>
<dbReference type="VEuPathDB" id="FungiDB:VP01_14281g1"/>
<protein>
    <submittedName>
        <fullName evidence="2">Uncharacterized protein</fullName>
    </submittedName>
</protein>
<keyword evidence="3" id="KW-1185">Reference proteome</keyword>
<comment type="caution">
    <text evidence="2">The sequence shown here is derived from an EMBL/GenBank/DDBJ whole genome shotgun (WGS) entry which is preliminary data.</text>
</comment>
<dbReference type="AlphaFoldDB" id="A0A0L6VL23"/>
<gene>
    <name evidence="2" type="ORF">VP01_14281g1</name>
</gene>
<name>A0A0L6VL23_9BASI</name>
<sequence>WNVLFQSCGVENQDTLSPVPTLTPENSTPPSQPDSESISWKWSPGFHVVKHAMEDENLNAKNIQVLTQRTSNYCEQKLSMKKRNKICQKLVW</sequence>
<feature type="region of interest" description="Disordered" evidence="1">
    <location>
        <begin position="13"/>
        <end position="39"/>
    </location>
</feature>